<dbReference type="Proteomes" id="UP001196413">
    <property type="component" value="Unassembled WGS sequence"/>
</dbReference>
<protein>
    <submittedName>
        <fullName evidence="1">Uncharacterized protein</fullName>
    </submittedName>
</protein>
<organism evidence="1 2">
    <name type="scientific">Parelaphostrongylus tenuis</name>
    <name type="common">Meningeal worm</name>
    <dbReference type="NCBI Taxonomy" id="148309"/>
    <lineage>
        <taxon>Eukaryota</taxon>
        <taxon>Metazoa</taxon>
        <taxon>Ecdysozoa</taxon>
        <taxon>Nematoda</taxon>
        <taxon>Chromadorea</taxon>
        <taxon>Rhabditida</taxon>
        <taxon>Rhabditina</taxon>
        <taxon>Rhabditomorpha</taxon>
        <taxon>Strongyloidea</taxon>
        <taxon>Metastrongylidae</taxon>
        <taxon>Parelaphostrongylus</taxon>
    </lineage>
</organism>
<proteinExistence type="predicted"/>
<accession>A0AAD5MSB6</accession>
<gene>
    <name evidence="1" type="ORF">KIN20_021173</name>
</gene>
<keyword evidence="2" id="KW-1185">Reference proteome</keyword>
<name>A0AAD5MSB6_PARTN</name>
<reference evidence="1" key="1">
    <citation type="submission" date="2021-06" db="EMBL/GenBank/DDBJ databases">
        <title>Parelaphostrongylus tenuis whole genome reference sequence.</title>
        <authorList>
            <person name="Garwood T.J."/>
            <person name="Larsen P.A."/>
            <person name="Fountain-Jones N.M."/>
            <person name="Garbe J.R."/>
            <person name="Macchietto M.G."/>
            <person name="Kania S.A."/>
            <person name="Gerhold R.W."/>
            <person name="Richards J.E."/>
            <person name="Wolf T.M."/>
        </authorList>
    </citation>
    <scope>NUCLEOTIDE SEQUENCE</scope>
    <source>
        <strain evidence="1">MNPRO001-30</strain>
        <tissue evidence="1">Meninges</tissue>
    </source>
</reference>
<dbReference type="EMBL" id="JAHQIW010004274">
    <property type="protein sequence ID" value="KAJ1361823.1"/>
    <property type="molecule type" value="Genomic_DNA"/>
</dbReference>
<comment type="caution">
    <text evidence="1">The sequence shown here is derived from an EMBL/GenBank/DDBJ whole genome shotgun (WGS) entry which is preliminary data.</text>
</comment>
<evidence type="ECO:0000313" key="2">
    <source>
        <dbReference type="Proteomes" id="UP001196413"/>
    </source>
</evidence>
<evidence type="ECO:0000313" key="1">
    <source>
        <dbReference type="EMBL" id="KAJ1361823.1"/>
    </source>
</evidence>
<sequence length="53" mass="6012">MKKEASFALPPEELEEKELRCIVDALVAHAELYVVKSKDHEIDLSLTKEACIK</sequence>
<dbReference type="AlphaFoldDB" id="A0AAD5MSB6"/>